<name>L7MLH7_RHIPC</name>
<reference evidence="2" key="2">
    <citation type="journal article" date="2015" name="J. Proteomics">
        <title>Sexual differences in the sialomes of the zebra tick, Rhipicephalus pulchellus.</title>
        <authorList>
            <person name="Tan A.W."/>
            <person name="Francischetti I.M."/>
            <person name="Slovak M."/>
            <person name="Kini R.M."/>
            <person name="Ribeiro J.M."/>
        </authorList>
    </citation>
    <scope>NUCLEOTIDE SEQUENCE</scope>
    <source>
        <tissue evidence="2">Salivary gland</tissue>
    </source>
</reference>
<feature type="compositionally biased region" description="Low complexity" evidence="1">
    <location>
        <begin position="61"/>
        <end position="73"/>
    </location>
</feature>
<evidence type="ECO:0000313" key="2">
    <source>
        <dbReference type="EMBL" id="JAA64677.1"/>
    </source>
</evidence>
<protein>
    <submittedName>
        <fullName evidence="2">Uncharacterized protein</fullName>
    </submittedName>
</protein>
<evidence type="ECO:0000256" key="1">
    <source>
        <dbReference type="SAM" id="MobiDB-lite"/>
    </source>
</evidence>
<reference evidence="2" key="1">
    <citation type="submission" date="2012-11" db="EMBL/GenBank/DDBJ databases">
        <authorList>
            <person name="Lucero-Rivera Y.E."/>
            <person name="Tovar-Ramirez D."/>
        </authorList>
    </citation>
    <scope>NUCLEOTIDE SEQUENCE</scope>
    <source>
        <tissue evidence="2">Salivary gland</tissue>
    </source>
</reference>
<accession>L7MLH7</accession>
<organism evidence="2">
    <name type="scientific">Rhipicephalus pulchellus</name>
    <name type="common">Yellow backed tick</name>
    <name type="synonym">Dermacentor pulchellus</name>
    <dbReference type="NCBI Taxonomy" id="72859"/>
    <lineage>
        <taxon>Eukaryota</taxon>
        <taxon>Metazoa</taxon>
        <taxon>Ecdysozoa</taxon>
        <taxon>Arthropoda</taxon>
        <taxon>Chelicerata</taxon>
        <taxon>Arachnida</taxon>
        <taxon>Acari</taxon>
        <taxon>Parasitiformes</taxon>
        <taxon>Ixodida</taxon>
        <taxon>Ixodoidea</taxon>
        <taxon>Ixodidae</taxon>
        <taxon>Rhipicephalinae</taxon>
        <taxon>Rhipicephalus</taxon>
        <taxon>Rhipicephalus</taxon>
    </lineage>
</organism>
<dbReference type="EMBL" id="GACK01000357">
    <property type="protein sequence ID" value="JAA64677.1"/>
    <property type="molecule type" value="mRNA"/>
</dbReference>
<sequence length="194" mass="21110">MGCLCSCCEITEYQCENSELYGLMPHQETVQNYLSTSVDTLQLLPTLQRQARRGIPKPREPSGASSPSGAHSPVRPRPVPRSPQRLSPSTAIPIRSPDEPGPSQASVAISPEFHSPKSPSDCAKSQLVQLALLQKAQFSPRRVTSSVPRMGTILEESSETEPHPVVECPSSENETAGSGEYISFPQFDEETSFD</sequence>
<feature type="region of interest" description="Disordered" evidence="1">
    <location>
        <begin position="51"/>
        <end position="121"/>
    </location>
</feature>
<feature type="non-terminal residue" evidence="2">
    <location>
        <position position="194"/>
    </location>
</feature>
<feature type="region of interest" description="Disordered" evidence="1">
    <location>
        <begin position="154"/>
        <end position="194"/>
    </location>
</feature>
<dbReference type="AlphaFoldDB" id="L7MLH7"/>
<proteinExistence type="evidence at transcript level"/>